<dbReference type="InterPro" id="IPR050695">
    <property type="entry name" value="N-acetylmuramoyl_amidase_3"/>
</dbReference>
<dbReference type="SMART" id="SM00646">
    <property type="entry name" value="Ami_3"/>
    <property type="match status" value="1"/>
</dbReference>
<dbReference type="EC" id="3.5.1.28" evidence="2"/>
<name>A0A399R9H7_9PROT</name>
<dbReference type="Pfam" id="PF01520">
    <property type="entry name" value="Amidase_3"/>
    <property type="match status" value="1"/>
</dbReference>
<evidence type="ECO:0000259" key="5">
    <source>
        <dbReference type="SMART" id="SM00646"/>
    </source>
</evidence>
<gene>
    <name evidence="6" type="ORF">D1223_12480</name>
</gene>
<dbReference type="InterPro" id="IPR002508">
    <property type="entry name" value="MurNAc-LAA_cat"/>
</dbReference>
<comment type="catalytic activity">
    <reaction evidence="1">
        <text>Hydrolyzes the link between N-acetylmuramoyl residues and L-amino acid residues in certain cell-wall glycopeptides.</text>
        <dbReference type="EC" id="3.5.1.28"/>
    </reaction>
</comment>
<dbReference type="GO" id="GO:0030288">
    <property type="term" value="C:outer membrane-bounded periplasmic space"/>
    <property type="evidence" value="ECO:0007669"/>
    <property type="project" value="TreeGrafter"/>
</dbReference>
<evidence type="ECO:0000313" key="6">
    <source>
        <dbReference type="EMBL" id="RIJ28216.1"/>
    </source>
</evidence>
<protein>
    <recommendedName>
        <fullName evidence="2">N-acetylmuramoyl-L-alanine amidase</fullName>
        <ecNumber evidence="2">3.5.1.28</ecNumber>
    </recommendedName>
</protein>
<evidence type="ECO:0000256" key="1">
    <source>
        <dbReference type="ARBA" id="ARBA00001561"/>
    </source>
</evidence>
<comment type="caution">
    <text evidence="6">The sequence shown here is derived from an EMBL/GenBank/DDBJ whole genome shotgun (WGS) entry which is preliminary data.</text>
</comment>
<dbReference type="Gene3D" id="3.40.630.40">
    <property type="entry name" value="Zn-dependent exopeptidases"/>
    <property type="match status" value="1"/>
</dbReference>
<dbReference type="PANTHER" id="PTHR30404:SF0">
    <property type="entry name" value="N-ACETYLMURAMOYL-L-ALANINE AMIDASE AMIC"/>
    <property type="match status" value="1"/>
</dbReference>
<keyword evidence="4" id="KW-0732">Signal</keyword>
<keyword evidence="7" id="KW-1185">Reference proteome</keyword>
<dbReference type="AlphaFoldDB" id="A0A399R9H7"/>
<evidence type="ECO:0000313" key="7">
    <source>
        <dbReference type="Proteomes" id="UP000266385"/>
    </source>
</evidence>
<organism evidence="6 7">
    <name type="scientific">Henriciella mobilis</name>
    <dbReference type="NCBI Taxonomy" id="2305467"/>
    <lineage>
        <taxon>Bacteria</taxon>
        <taxon>Pseudomonadati</taxon>
        <taxon>Pseudomonadota</taxon>
        <taxon>Alphaproteobacteria</taxon>
        <taxon>Hyphomonadales</taxon>
        <taxon>Hyphomonadaceae</taxon>
        <taxon>Henriciella</taxon>
    </lineage>
</organism>
<evidence type="ECO:0000256" key="4">
    <source>
        <dbReference type="SAM" id="SignalP"/>
    </source>
</evidence>
<reference evidence="6 7" key="1">
    <citation type="submission" date="2018-08" db="EMBL/GenBank/DDBJ databases">
        <title>Henriciella mobilis sp. nov., isolated from seawater.</title>
        <authorList>
            <person name="Cheng H."/>
            <person name="Wu Y.-H."/>
            <person name="Xu X.-W."/>
            <person name="Guo L.-L."/>
        </authorList>
    </citation>
    <scope>NUCLEOTIDE SEQUENCE [LARGE SCALE GENOMIC DNA]</scope>
    <source>
        <strain evidence="6 7">JN25</strain>
    </source>
</reference>
<keyword evidence="3" id="KW-0378">Hydrolase</keyword>
<proteinExistence type="predicted"/>
<dbReference type="SUPFAM" id="SSF53187">
    <property type="entry name" value="Zn-dependent exopeptidases"/>
    <property type="match status" value="1"/>
</dbReference>
<sequence>MVTALIRILLLWTIFCLSASAATAAVVSEIIVSGDNEYTRILFAADEPIEQETFLISDANGRRVDVRLPGATVSLGAHTPPPNGAIDAYEIRQGEVVFNLTTPMMVSRTLNMAPTRADPRHRLLIDLVRVAPIRFDRASMEDAVLRQQYLAAYTPDSYRKAQPLGSKPDQYTVVIDPGHGGKDPGALAATNQKEKTIVLQTSLAIKQVLERSGRYRVHLTRSDDTYVDHEDRVSMARSWGADLFISVHADAAGNPDVAGATVYTLSARGERRIDGTAKTNGWHLPIEDGTSQEVSGILEDLILRETKSNSTVFAELLTPELEKAGPIVRNSHRRANFFVLLAPDVPAVLLEIGFLTNRSDVARLSSESGRRKTAEAVGRAIDAYFDRRDVLYAAN</sequence>
<dbReference type="GO" id="GO:0008745">
    <property type="term" value="F:N-acetylmuramoyl-L-alanine amidase activity"/>
    <property type="evidence" value="ECO:0007669"/>
    <property type="project" value="UniProtKB-EC"/>
</dbReference>
<feature type="signal peptide" evidence="4">
    <location>
        <begin position="1"/>
        <end position="24"/>
    </location>
</feature>
<feature type="domain" description="MurNAc-LAA" evidence="5">
    <location>
        <begin position="233"/>
        <end position="382"/>
    </location>
</feature>
<dbReference type="EMBL" id="QWFX01000013">
    <property type="protein sequence ID" value="RIJ28216.1"/>
    <property type="molecule type" value="Genomic_DNA"/>
</dbReference>
<evidence type="ECO:0000256" key="2">
    <source>
        <dbReference type="ARBA" id="ARBA00011901"/>
    </source>
</evidence>
<dbReference type="GO" id="GO:0009253">
    <property type="term" value="P:peptidoglycan catabolic process"/>
    <property type="evidence" value="ECO:0007669"/>
    <property type="project" value="InterPro"/>
</dbReference>
<dbReference type="CDD" id="cd02696">
    <property type="entry name" value="MurNAc-LAA"/>
    <property type="match status" value="1"/>
</dbReference>
<evidence type="ECO:0000256" key="3">
    <source>
        <dbReference type="ARBA" id="ARBA00022801"/>
    </source>
</evidence>
<accession>A0A399R9H7</accession>
<feature type="chain" id="PRO_5017311081" description="N-acetylmuramoyl-L-alanine amidase" evidence="4">
    <location>
        <begin position="25"/>
        <end position="395"/>
    </location>
</feature>
<dbReference type="Proteomes" id="UP000266385">
    <property type="component" value="Unassembled WGS sequence"/>
</dbReference>
<dbReference type="PANTHER" id="PTHR30404">
    <property type="entry name" value="N-ACETYLMURAMOYL-L-ALANINE AMIDASE"/>
    <property type="match status" value="1"/>
</dbReference>